<reference evidence="1 2" key="1">
    <citation type="submission" date="2017-03" db="EMBL/GenBank/DDBJ databases">
        <title>Paenibacillus larvae genome sequencing.</title>
        <authorList>
            <person name="Dingman D.W."/>
        </authorList>
    </citation>
    <scope>NUCLEOTIDE SEQUENCE [LARGE SCALE GENOMIC DNA]</scope>
    <source>
        <strain evidence="1 2">SAG 10367</strain>
        <plasmid evidence="2">pplp3</plasmid>
    </source>
</reference>
<organism evidence="1 2">
    <name type="scientific">Paenibacillus larvae subsp. pulvifaciens</name>
    <dbReference type="NCBI Taxonomy" id="1477"/>
    <lineage>
        <taxon>Bacteria</taxon>
        <taxon>Bacillati</taxon>
        <taxon>Bacillota</taxon>
        <taxon>Bacilli</taxon>
        <taxon>Bacillales</taxon>
        <taxon>Paenibacillaceae</taxon>
        <taxon>Paenibacillus</taxon>
    </lineage>
</organism>
<protein>
    <recommendedName>
        <fullName evidence="3">Siphovirus Gp157</fullName>
    </recommendedName>
</protein>
<proteinExistence type="predicted"/>
<dbReference type="Pfam" id="PF05565">
    <property type="entry name" value="Sipho_Gp157"/>
    <property type="match status" value="1"/>
</dbReference>
<evidence type="ECO:0000313" key="1">
    <source>
        <dbReference type="EMBL" id="ARF70668.1"/>
    </source>
</evidence>
<name>A0A1V0V039_9BACL</name>
<gene>
    <name evidence="1" type="ORF">B7C51_24655</name>
</gene>
<evidence type="ECO:0000313" key="2">
    <source>
        <dbReference type="Proteomes" id="UP000192727"/>
    </source>
</evidence>
<dbReference type="InterPro" id="IPR008840">
    <property type="entry name" value="Sipho_Gp157"/>
</dbReference>
<dbReference type="Proteomes" id="UP000192727">
    <property type="component" value="Plasmid pPLP3"/>
</dbReference>
<sequence>MICVKLYELSEQYRKLSELAEEAFDNGQIENEDDLELWISILDGINDSIEKKTDNIIRFIKNLEAEVLAYKSEEGRLSKQRKYRENKIESLKNYLSSMLQHAKIKELQAGTFKVSFRKSPASVEIIDVEKIPLQFKKPQPDKIMKDELKKALKNNQAIEGAKLVNDKVSLSIR</sequence>
<keyword evidence="1" id="KW-0614">Plasmid</keyword>
<accession>A0A1V0V039</accession>
<dbReference type="EMBL" id="CP020558">
    <property type="protein sequence ID" value="ARF70668.1"/>
    <property type="molecule type" value="Genomic_DNA"/>
</dbReference>
<evidence type="ECO:0008006" key="3">
    <source>
        <dbReference type="Google" id="ProtNLM"/>
    </source>
</evidence>
<dbReference type="AlphaFoldDB" id="A0A1V0V039"/>
<geneLocation type="plasmid" evidence="2">
    <name>pplp3</name>
</geneLocation>